<keyword evidence="3" id="KW-1185">Reference proteome</keyword>
<dbReference type="OrthoDB" id="3257074at2759"/>
<feature type="compositionally biased region" description="Polar residues" evidence="1">
    <location>
        <begin position="18"/>
        <end position="31"/>
    </location>
</feature>
<evidence type="ECO:0000256" key="1">
    <source>
        <dbReference type="SAM" id="MobiDB-lite"/>
    </source>
</evidence>
<dbReference type="EMBL" id="KN838597">
    <property type="protein sequence ID" value="KIK02110.1"/>
    <property type="molecule type" value="Genomic_DNA"/>
</dbReference>
<gene>
    <name evidence="2" type="ORF">K443DRAFT_677877</name>
</gene>
<dbReference type="HOGENOM" id="CLU_200672_0_0_1"/>
<feature type="region of interest" description="Disordered" evidence="1">
    <location>
        <begin position="1"/>
        <end position="70"/>
    </location>
</feature>
<feature type="compositionally biased region" description="Polar residues" evidence="1">
    <location>
        <begin position="41"/>
        <end position="58"/>
    </location>
</feature>
<proteinExistence type="predicted"/>
<evidence type="ECO:0000313" key="3">
    <source>
        <dbReference type="Proteomes" id="UP000054477"/>
    </source>
</evidence>
<dbReference type="Proteomes" id="UP000054477">
    <property type="component" value="Unassembled WGS sequence"/>
</dbReference>
<sequence length="70" mass="7583">MPYYGIAPTSPTHGFFPSGSSSPNAFGSFHQNPREAHSMYTAFNPSSSSQKPQGQHYQSGKGGLKRFFGL</sequence>
<reference evidence="2 3" key="1">
    <citation type="submission" date="2014-04" db="EMBL/GenBank/DDBJ databases">
        <authorList>
            <consortium name="DOE Joint Genome Institute"/>
            <person name="Kuo A."/>
            <person name="Kohler A."/>
            <person name="Nagy L.G."/>
            <person name="Floudas D."/>
            <person name="Copeland A."/>
            <person name="Barry K.W."/>
            <person name="Cichocki N."/>
            <person name="Veneault-Fourrey C."/>
            <person name="LaButti K."/>
            <person name="Lindquist E.A."/>
            <person name="Lipzen A."/>
            <person name="Lundell T."/>
            <person name="Morin E."/>
            <person name="Murat C."/>
            <person name="Sun H."/>
            <person name="Tunlid A."/>
            <person name="Henrissat B."/>
            <person name="Grigoriev I.V."/>
            <person name="Hibbett D.S."/>
            <person name="Martin F."/>
            <person name="Nordberg H.P."/>
            <person name="Cantor M.N."/>
            <person name="Hua S.X."/>
        </authorList>
    </citation>
    <scope>NUCLEOTIDE SEQUENCE [LARGE SCALE GENOMIC DNA]</scope>
    <source>
        <strain evidence="2 3">LaAM-08-1</strain>
    </source>
</reference>
<name>A0A0C9WT37_9AGAR</name>
<dbReference type="AlphaFoldDB" id="A0A0C9WT37"/>
<evidence type="ECO:0000313" key="2">
    <source>
        <dbReference type="EMBL" id="KIK02110.1"/>
    </source>
</evidence>
<organism evidence="2 3">
    <name type="scientific">Laccaria amethystina LaAM-08-1</name>
    <dbReference type="NCBI Taxonomy" id="1095629"/>
    <lineage>
        <taxon>Eukaryota</taxon>
        <taxon>Fungi</taxon>
        <taxon>Dikarya</taxon>
        <taxon>Basidiomycota</taxon>
        <taxon>Agaricomycotina</taxon>
        <taxon>Agaricomycetes</taxon>
        <taxon>Agaricomycetidae</taxon>
        <taxon>Agaricales</taxon>
        <taxon>Agaricineae</taxon>
        <taxon>Hydnangiaceae</taxon>
        <taxon>Laccaria</taxon>
    </lineage>
</organism>
<accession>A0A0C9WT37</accession>
<reference evidence="3" key="2">
    <citation type="submission" date="2015-01" db="EMBL/GenBank/DDBJ databases">
        <title>Evolutionary Origins and Diversification of the Mycorrhizal Mutualists.</title>
        <authorList>
            <consortium name="DOE Joint Genome Institute"/>
            <consortium name="Mycorrhizal Genomics Consortium"/>
            <person name="Kohler A."/>
            <person name="Kuo A."/>
            <person name="Nagy L.G."/>
            <person name="Floudas D."/>
            <person name="Copeland A."/>
            <person name="Barry K.W."/>
            <person name="Cichocki N."/>
            <person name="Veneault-Fourrey C."/>
            <person name="LaButti K."/>
            <person name="Lindquist E.A."/>
            <person name="Lipzen A."/>
            <person name="Lundell T."/>
            <person name="Morin E."/>
            <person name="Murat C."/>
            <person name="Riley R."/>
            <person name="Ohm R."/>
            <person name="Sun H."/>
            <person name="Tunlid A."/>
            <person name="Henrissat B."/>
            <person name="Grigoriev I.V."/>
            <person name="Hibbett D.S."/>
            <person name="Martin F."/>
        </authorList>
    </citation>
    <scope>NUCLEOTIDE SEQUENCE [LARGE SCALE GENOMIC DNA]</scope>
    <source>
        <strain evidence="3">LaAM-08-1</strain>
    </source>
</reference>
<protein>
    <submittedName>
        <fullName evidence="2">Uncharacterized protein</fullName>
    </submittedName>
</protein>